<keyword evidence="2" id="KW-1185">Reference proteome</keyword>
<dbReference type="EMBL" id="JMIY01000005">
    <property type="protein sequence ID" value="KCZ71618.1"/>
    <property type="molecule type" value="Genomic_DNA"/>
</dbReference>
<dbReference type="Proteomes" id="UP000027153">
    <property type="component" value="Unassembled WGS sequence"/>
</dbReference>
<evidence type="ECO:0000313" key="1">
    <source>
        <dbReference type="EMBL" id="KCZ71618.1"/>
    </source>
</evidence>
<reference evidence="1 2" key="1">
    <citation type="journal article" date="2013" name="Nature">
        <title>Anaerobic oxidation of methane coupled to nitrate reduction in a novel archaeal lineage.</title>
        <authorList>
            <person name="Haroon M.F."/>
            <person name="Hu S."/>
            <person name="Shi Y."/>
            <person name="Imelfort M."/>
            <person name="Keller J."/>
            <person name="Hugenholtz P."/>
            <person name="Yuan Z."/>
            <person name="Tyson G.W."/>
        </authorList>
    </citation>
    <scope>NUCLEOTIDE SEQUENCE [LARGE SCALE GENOMIC DNA]</scope>
    <source>
        <strain evidence="1 2">ANME-2d</strain>
    </source>
</reference>
<name>A0A062V4T5_9EURY</name>
<proteinExistence type="predicted"/>
<sequence>MGRKCKVLKCELCGREIRGGTKPSLELHFCSRCCEGDIKAVRKMKGAVSA</sequence>
<organism evidence="1 2">
    <name type="scientific">Candidatus Methanoperedens nitratireducens</name>
    <dbReference type="NCBI Taxonomy" id="1392998"/>
    <lineage>
        <taxon>Archaea</taxon>
        <taxon>Methanobacteriati</taxon>
        <taxon>Methanobacteriota</taxon>
        <taxon>Stenosarchaea group</taxon>
        <taxon>Methanomicrobia</taxon>
        <taxon>Methanosarcinales</taxon>
        <taxon>ANME-2 cluster</taxon>
        <taxon>Candidatus Methanoperedentaceae</taxon>
        <taxon>Candidatus Methanoperedens</taxon>
    </lineage>
</organism>
<dbReference type="AlphaFoldDB" id="A0A062V4T5"/>
<gene>
    <name evidence="1" type="ORF">ANME2D_02353</name>
</gene>
<protein>
    <submittedName>
        <fullName evidence="1">Uncharacterized protein</fullName>
    </submittedName>
</protein>
<accession>A0A062V4T5</accession>
<dbReference type="RefSeq" id="WP_157834087.1">
    <property type="nucleotide sequence ID" value="NZ_JMIY01000005.1"/>
</dbReference>
<evidence type="ECO:0000313" key="2">
    <source>
        <dbReference type="Proteomes" id="UP000027153"/>
    </source>
</evidence>
<comment type="caution">
    <text evidence="1">The sequence shown here is derived from an EMBL/GenBank/DDBJ whole genome shotgun (WGS) entry which is preliminary data.</text>
</comment>